<evidence type="ECO:0000313" key="3">
    <source>
        <dbReference type="EMBL" id="QUC15774.1"/>
    </source>
</evidence>
<dbReference type="EMBL" id="CP072753">
    <property type="protein sequence ID" value="QUC15774.1"/>
    <property type="molecule type" value="Genomic_DNA"/>
</dbReference>
<dbReference type="Proteomes" id="UP000027002">
    <property type="component" value="Chromosome 1"/>
</dbReference>
<name>A0A063BNB5_USTVR</name>
<evidence type="ECO:0000256" key="1">
    <source>
        <dbReference type="SAM" id="SignalP"/>
    </source>
</evidence>
<sequence length="146" mass="16223">MKPFFLVSMALAGLFYATSVSAVSAVFKRDPNVKNLYLLAVDSFSDQESKDAFAKTIFALWRPNRPQLIGLNPYRVIISEYVSRLSNYLSKGLDEMAADALTTLSMSGNNSDHPIPKDQLDDFIHQAMMQLEENREAGTGKNTGPK</sequence>
<reference evidence="3" key="2">
    <citation type="submission" date="2020-03" db="EMBL/GenBank/DDBJ databases">
        <title>A mixture of massive structural variations and highly conserved coding sequences in Ustilaginoidea virens genome.</title>
        <authorList>
            <person name="Zhang K."/>
            <person name="Zhao Z."/>
            <person name="Zhang Z."/>
            <person name="Li Y."/>
            <person name="Hsiang T."/>
            <person name="Sun W."/>
        </authorList>
    </citation>
    <scope>NUCLEOTIDE SEQUENCE</scope>
    <source>
        <strain evidence="3">UV-8b</strain>
    </source>
</reference>
<dbReference type="KEGG" id="uvi:66060793"/>
<evidence type="ECO:0000313" key="4">
    <source>
        <dbReference type="Proteomes" id="UP000027002"/>
    </source>
</evidence>
<dbReference type="GeneID" id="66060793"/>
<dbReference type="HOGENOM" id="CLU_1807677_0_0_1"/>
<protein>
    <submittedName>
        <fullName evidence="3">Uncharacterized protein</fullName>
    </submittedName>
</protein>
<feature type="signal peptide" evidence="1">
    <location>
        <begin position="1"/>
        <end position="22"/>
    </location>
</feature>
<organism evidence="3 4">
    <name type="scientific">Ustilaginoidea virens</name>
    <name type="common">Rice false smut fungus</name>
    <name type="synonym">Villosiclava virens</name>
    <dbReference type="NCBI Taxonomy" id="1159556"/>
    <lineage>
        <taxon>Eukaryota</taxon>
        <taxon>Fungi</taxon>
        <taxon>Dikarya</taxon>
        <taxon>Ascomycota</taxon>
        <taxon>Pezizomycotina</taxon>
        <taxon>Sordariomycetes</taxon>
        <taxon>Hypocreomycetidae</taxon>
        <taxon>Hypocreales</taxon>
        <taxon>Clavicipitaceae</taxon>
        <taxon>Ustilaginoidea</taxon>
    </lineage>
</organism>
<dbReference type="AlphaFoldDB" id="A0A063BNB5"/>
<keyword evidence="1" id="KW-0732">Signal</keyword>
<dbReference type="EMBL" id="KY617823">
    <property type="protein sequence ID" value="ARS01318.1"/>
    <property type="molecule type" value="Genomic_DNA"/>
</dbReference>
<dbReference type="RefSeq" id="XP_042993447.1">
    <property type="nucleotide sequence ID" value="XM_043137513.1"/>
</dbReference>
<accession>A0A063BNB5</accession>
<reference evidence="2" key="1">
    <citation type="submission" date="2017-02" db="EMBL/GenBank/DDBJ databases">
        <title>PCR markers derived from comparative genomics for detection and identification of the rice pathogen Ustilaginoidea virens in plant tissues.</title>
        <authorList>
            <person name="Tang J."/>
            <person name="Zheng L."/>
            <person name="Jia Q."/>
            <person name="Liu H."/>
            <person name="Hsiang T."/>
            <person name="Huang J."/>
        </authorList>
    </citation>
    <scope>NUCLEOTIDE SEQUENCE</scope>
    <source>
        <strain evidence="2">HWD-2</strain>
    </source>
</reference>
<proteinExistence type="predicted"/>
<gene>
    <name evidence="3" type="ORF">UV8b_00015</name>
</gene>
<evidence type="ECO:0000313" key="2">
    <source>
        <dbReference type="EMBL" id="ARS01318.1"/>
    </source>
</evidence>
<feature type="chain" id="PRO_5001617417" evidence="1">
    <location>
        <begin position="23"/>
        <end position="146"/>
    </location>
</feature>
<keyword evidence="4" id="KW-1185">Reference proteome</keyword>